<gene>
    <name evidence="8" type="primary">LOC106812067</name>
</gene>
<comment type="subcellular location">
    <subcellularLocation>
        <location evidence="1">Cytoplasm</location>
        <location evidence="1">Cytoskeleton</location>
    </subcellularLocation>
</comment>
<reference evidence="8" key="1">
    <citation type="submission" date="2025-08" db="UniProtKB">
        <authorList>
            <consortium name="RefSeq"/>
        </authorList>
    </citation>
    <scope>IDENTIFICATION</scope>
</reference>
<proteinExistence type="inferred from homology"/>
<dbReference type="CDD" id="cd04646">
    <property type="entry name" value="LbH_Dynactin_6"/>
    <property type="match status" value="1"/>
</dbReference>
<keyword evidence="5" id="KW-0206">Cytoskeleton</keyword>
<dbReference type="Proteomes" id="UP000695022">
    <property type="component" value="Unplaced"/>
</dbReference>
<dbReference type="InterPro" id="IPR011004">
    <property type="entry name" value="Trimer_LpxA-like_sf"/>
</dbReference>
<evidence type="ECO:0000313" key="8">
    <source>
        <dbReference type="RefSeq" id="XP_014671322.1"/>
    </source>
</evidence>
<evidence type="ECO:0000256" key="5">
    <source>
        <dbReference type="ARBA" id="ARBA00023212"/>
    </source>
</evidence>
<protein>
    <recommendedName>
        <fullName evidence="3">Dynactin subunit 6</fullName>
    </recommendedName>
</protein>
<sequence>MEASSDSARSSRLKIARGAVVCAGTKLDGYITIGARTVIHPRALIIAEAGPIVIGEGNLIEEQSTLYNRLMEGEDPASTQRVMTIGNNNVFEVGSYCEAVRLGDNNILEAKTKVGHGVELTNGCIIGAGCCISNKEIIPENTVISGSQQMRRLQLERPAPQTLQLDFLTKILPNHHHLIRSSKPKI</sequence>
<dbReference type="GeneID" id="106812067"/>
<name>A0ABM1EGK1_PRICU</name>
<organism evidence="7 8">
    <name type="scientific">Priapulus caudatus</name>
    <name type="common">Priapulid worm</name>
    <dbReference type="NCBI Taxonomy" id="37621"/>
    <lineage>
        <taxon>Eukaryota</taxon>
        <taxon>Metazoa</taxon>
        <taxon>Ecdysozoa</taxon>
        <taxon>Scalidophora</taxon>
        <taxon>Priapulida</taxon>
        <taxon>Priapulimorpha</taxon>
        <taxon>Priapulimorphida</taxon>
        <taxon>Priapulidae</taxon>
        <taxon>Priapulus</taxon>
    </lineage>
</organism>
<keyword evidence="7" id="KW-1185">Reference proteome</keyword>
<evidence type="ECO:0000313" key="7">
    <source>
        <dbReference type="Proteomes" id="UP000695022"/>
    </source>
</evidence>
<accession>A0ABM1EGK1</accession>
<comment type="function">
    <text evidence="6">Part of the dynactin complex that activates the molecular motor dynein for ultra-processive transport along microtubules.</text>
</comment>
<evidence type="ECO:0000256" key="1">
    <source>
        <dbReference type="ARBA" id="ARBA00004245"/>
    </source>
</evidence>
<evidence type="ECO:0000256" key="4">
    <source>
        <dbReference type="ARBA" id="ARBA00022490"/>
    </source>
</evidence>
<evidence type="ECO:0000256" key="3">
    <source>
        <dbReference type="ARBA" id="ARBA00016573"/>
    </source>
</evidence>
<dbReference type="Gene3D" id="2.160.10.10">
    <property type="entry name" value="Hexapeptide repeat proteins"/>
    <property type="match status" value="1"/>
</dbReference>
<keyword evidence="4" id="KW-0963">Cytoplasm</keyword>
<dbReference type="RefSeq" id="XP_014671322.1">
    <property type="nucleotide sequence ID" value="XM_014815836.1"/>
</dbReference>
<evidence type="ECO:0000256" key="6">
    <source>
        <dbReference type="ARBA" id="ARBA00034687"/>
    </source>
</evidence>
<dbReference type="Pfam" id="PF00132">
    <property type="entry name" value="Hexapep"/>
    <property type="match status" value="1"/>
</dbReference>
<dbReference type="InterPro" id="IPR027777">
    <property type="entry name" value="DCTN6"/>
</dbReference>
<dbReference type="PANTHER" id="PTHR13072">
    <property type="entry name" value="DYNACTIN 6"/>
    <property type="match status" value="1"/>
</dbReference>
<dbReference type="SUPFAM" id="SSF51161">
    <property type="entry name" value="Trimeric LpxA-like enzymes"/>
    <property type="match status" value="1"/>
</dbReference>
<evidence type="ECO:0000256" key="2">
    <source>
        <dbReference type="ARBA" id="ARBA00007719"/>
    </source>
</evidence>
<comment type="similarity">
    <text evidence="2">Belongs to the dynactin subunits 5/6 family. Dynactin subunit 6 subfamily.</text>
</comment>
<dbReference type="InterPro" id="IPR001451">
    <property type="entry name" value="Hexapep"/>
</dbReference>
<dbReference type="PANTHER" id="PTHR13072:SF0">
    <property type="entry name" value="DYNACTIN SUBUNIT 6"/>
    <property type="match status" value="1"/>
</dbReference>